<protein>
    <recommendedName>
        <fullName evidence="6">CCHC-type domain-containing protein</fullName>
    </recommendedName>
</protein>
<dbReference type="EnsemblPlants" id="QL11p049571:mrna">
    <property type="protein sequence ID" value="QL11p049571:mrna:CDS:1"/>
    <property type="gene ID" value="QL11p049571"/>
</dbReference>
<evidence type="ECO:0000256" key="1">
    <source>
        <dbReference type="SAM" id="MobiDB-lite"/>
    </source>
</evidence>
<dbReference type="Pfam" id="PF14392">
    <property type="entry name" value="zf-CCHC_4"/>
    <property type="match status" value="1"/>
</dbReference>
<feature type="domain" description="Zinc knuckle CX2CX4HX4C" evidence="3">
    <location>
        <begin position="115"/>
        <end position="161"/>
    </location>
</feature>
<evidence type="ECO:0000259" key="2">
    <source>
        <dbReference type="Pfam" id="PF14111"/>
    </source>
</evidence>
<dbReference type="InterPro" id="IPR040256">
    <property type="entry name" value="At4g02000-like"/>
</dbReference>
<feature type="domain" description="DUF4283" evidence="2">
    <location>
        <begin position="2"/>
        <end position="51"/>
    </location>
</feature>
<evidence type="ECO:0000313" key="5">
    <source>
        <dbReference type="Proteomes" id="UP000594261"/>
    </source>
</evidence>
<evidence type="ECO:0008006" key="6">
    <source>
        <dbReference type="Google" id="ProtNLM"/>
    </source>
</evidence>
<dbReference type="InParanoid" id="A0A7N2N045"/>
<evidence type="ECO:0000259" key="3">
    <source>
        <dbReference type="Pfam" id="PF14392"/>
    </source>
</evidence>
<dbReference type="PANTHER" id="PTHR31286:SF167">
    <property type="entry name" value="OS09G0268800 PROTEIN"/>
    <property type="match status" value="1"/>
</dbReference>
<evidence type="ECO:0000313" key="4">
    <source>
        <dbReference type="EnsemblPlants" id="QL11p049571:mrna:CDS:1"/>
    </source>
</evidence>
<dbReference type="Gramene" id="QL11p049571:mrna">
    <property type="protein sequence ID" value="QL11p049571:mrna:CDS:1"/>
    <property type="gene ID" value="QL11p049571"/>
</dbReference>
<dbReference type="EMBL" id="LRBV02000011">
    <property type="status" value="NOT_ANNOTATED_CDS"/>
    <property type="molecule type" value="Genomic_DNA"/>
</dbReference>
<organism evidence="4 5">
    <name type="scientific">Quercus lobata</name>
    <name type="common">Valley oak</name>
    <dbReference type="NCBI Taxonomy" id="97700"/>
    <lineage>
        <taxon>Eukaryota</taxon>
        <taxon>Viridiplantae</taxon>
        <taxon>Streptophyta</taxon>
        <taxon>Embryophyta</taxon>
        <taxon>Tracheophyta</taxon>
        <taxon>Spermatophyta</taxon>
        <taxon>Magnoliopsida</taxon>
        <taxon>eudicotyledons</taxon>
        <taxon>Gunneridae</taxon>
        <taxon>Pentapetalae</taxon>
        <taxon>rosids</taxon>
        <taxon>fabids</taxon>
        <taxon>Fagales</taxon>
        <taxon>Fagaceae</taxon>
        <taxon>Quercus</taxon>
    </lineage>
</organism>
<dbReference type="PANTHER" id="PTHR31286">
    <property type="entry name" value="GLYCINE-RICH CELL WALL STRUCTURAL PROTEIN 1.8-LIKE"/>
    <property type="match status" value="1"/>
</dbReference>
<name>A0A7N2N045_QUELO</name>
<dbReference type="InterPro" id="IPR025836">
    <property type="entry name" value="Zn_knuckle_CX2CX4HX4C"/>
</dbReference>
<reference evidence="4" key="2">
    <citation type="submission" date="2021-01" db="UniProtKB">
        <authorList>
            <consortium name="EnsemblPlants"/>
        </authorList>
    </citation>
    <scope>IDENTIFICATION</scope>
</reference>
<dbReference type="Pfam" id="PF14111">
    <property type="entry name" value="DUF4283"/>
    <property type="match status" value="1"/>
</dbReference>
<proteinExistence type="predicted"/>
<dbReference type="InterPro" id="IPR025558">
    <property type="entry name" value="DUF4283"/>
</dbReference>
<accession>A0A7N2N045</accession>
<feature type="compositionally biased region" description="Basic and acidic residues" evidence="1">
    <location>
        <begin position="243"/>
        <end position="257"/>
    </location>
</feature>
<dbReference type="Proteomes" id="UP000594261">
    <property type="component" value="Chromosome 11"/>
</dbReference>
<reference evidence="4 5" key="1">
    <citation type="journal article" date="2016" name="G3 (Bethesda)">
        <title>First Draft Assembly and Annotation of the Genome of a California Endemic Oak Quercus lobata Nee (Fagaceae).</title>
        <authorList>
            <person name="Sork V.L."/>
            <person name="Fitz-Gibbon S.T."/>
            <person name="Puiu D."/>
            <person name="Crepeau M."/>
            <person name="Gugger P.F."/>
            <person name="Sherman R."/>
            <person name="Stevens K."/>
            <person name="Langley C.H."/>
            <person name="Pellegrini M."/>
            <person name="Salzberg S.L."/>
        </authorList>
    </citation>
    <scope>NUCLEOTIDE SEQUENCE [LARGE SCALE GENOMIC DNA]</scope>
    <source>
        <strain evidence="4 5">cv. SW786</strain>
    </source>
</reference>
<keyword evidence="5" id="KW-1185">Reference proteome</keyword>
<feature type="region of interest" description="Disordered" evidence="1">
    <location>
        <begin position="193"/>
        <end position="270"/>
    </location>
</feature>
<dbReference type="OMA" id="HENGMDS"/>
<dbReference type="AlphaFoldDB" id="A0A7N2N045"/>
<sequence length="282" mass="31674">MIWKPNKGVQITEIDDELYLVEFGDGRDKKKIMDMSPWSYEKQLVLLKEFEGEQVPKDISIKQSPFWIQIHNLSLMSRTCETGWAIRSTLGEVMSVDAADSGVQWGKYLRIRVKIDVTKKLVRGKKVKIEGGEQRWISFRYERLPNFCYRCGLLNHDLRDCVEAVEKENQKEQTNLQYGPWLRGEALRRFGGEAPRGGQSFVPSMGDKQGGNDGKLSGKPSHAPPVALGVDVAEGSAMNGLGNRDKEDGTKGHDTRDQAPGCIHENGMDSSFGLNKESIIPF</sequence>